<dbReference type="EMBL" id="BROD01000001">
    <property type="protein sequence ID" value="GKX65726.1"/>
    <property type="molecule type" value="Genomic_DNA"/>
</dbReference>
<organism evidence="1 2">
    <name type="scientific">Inconstantimicrobium mannanitabidum</name>
    <dbReference type="NCBI Taxonomy" id="1604901"/>
    <lineage>
        <taxon>Bacteria</taxon>
        <taxon>Bacillati</taxon>
        <taxon>Bacillota</taxon>
        <taxon>Clostridia</taxon>
        <taxon>Eubacteriales</taxon>
        <taxon>Clostridiaceae</taxon>
        <taxon>Inconstantimicrobium</taxon>
    </lineage>
</organism>
<evidence type="ECO:0000313" key="1">
    <source>
        <dbReference type="EMBL" id="GKX65726.1"/>
    </source>
</evidence>
<protein>
    <submittedName>
        <fullName evidence="1">Molybdopterin oxidoreductase</fullName>
    </submittedName>
</protein>
<evidence type="ECO:0000313" key="2">
    <source>
        <dbReference type="Proteomes" id="UP001058074"/>
    </source>
</evidence>
<name>A0ACB5R9L3_9CLOT</name>
<keyword evidence="2" id="KW-1185">Reference proteome</keyword>
<accession>A0ACB5R9L3</accession>
<comment type="caution">
    <text evidence="1">The sequence shown here is derived from an EMBL/GenBank/DDBJ whole genome shotgun (WGS) entry which is preliminary data.</text>
</comment>
<gene>
    <name evidence="1" type="ORF">rsdtw13_09840</name>
</gene>
<reference evidence="1" key="1">
    <citation type="journal article" date="2025" name="Int. J. Syst. Evol. Microbiol.">
        <title>Inconstantimicrobium mannanitabidum sp. nov., a novel member of the family Clostridiaceae isolated from anoxic soil under the treatment of reductive soil disinfestation.</title>
        <authorList>
            <person name="Ueki A."/>
            <person name="Tonouchi A."/>
            <person name="Honma S."/>
            <person name="Kaku N."/>
            <person name="Ueki K."/>
        </authorList>
    </citation>
    <scope>NUCLEOTIDE SEQUENCE</scope>
    <source>
        <strain evidence="1">TW13</strain>
    </source>
</reference>
<sequence length="115" mass="12501">MEKELICICCPKGCHLKVDLENKKVSGNGCPRGQKYGIDEVTNPVRVVTSTVKVVNGIQKVVPVKTDKPISKNLTFKCIEEINKVEIKAPVTIGQIIIKNVLESGANVIATKSID</sequence>
<dbReference type="Proteomes" id="UP001058074">
    <property type="component" value="Unassembled WGS sequence"/>
</dbReference>
<proteinExistence type="predicted"/>